<evidence type="ECO:0000313" key="16">
    <source>
        <dbReference type="Proteomes" id="UP000321917"/>
    </source>
</evidence>
<dbReference type="Proteomes" id="UP000321525">
    <property type="component" value="Unassembled WGS sequence"/>
</dbReference>
<feature type="domain" description="PA" evidence="12">
    <location>
        <begin position="520"/>
        <end position="610"/>
    </location>
</feature>
<evidence type="ECO:0000259" key="12">
    <source>
        <dbReference type="Pfam" id="PF02225"/>
    </source>
</evidence>
<evidence type="ECO:0000256" key="3">
    <source>
        <dbReference type="ARBA" id="ARBA00006006"/>
    </source>
</evidence>
<name>A0A5C6QFA5_9GAMM</name>
<evidence type="ECO:0000256" key="6">
    <source>
        <dbReference type="ARBA" id="ARBA00022723"/>
    </source>
</evidence>
<evidence type="ECO:0000313" key="13">
    <source>
        <dbReference type="EMBL" id="TWX61239.1"/>
    </source>
</evidence>
<dbReference type="EMBL" id="VOLR01000006">
    <property type="protein sequence ID" value="TWX61239.1"/>
    <property type="molecule type" value="Genomic_DNA"/>
</dbReference>
<dbReference type="SUPFAM" id="SSF52025">
    <property type="entry name" value="PA domain"/>
    <property type="match status" value="1"/>
</dbReference>
<dbReference type="Gene3D" id="3.10.170.10">
    <property type="match status" value="1"/>
</dbReference>
<dbReference type="InterPro" id="IPR020008">
    <property type="entry name" value="GlyGly_CTERM"/>
</dbReference>
<dbReference type="PANTHER" id="PTHR33478">
    <property type="entry name" value="EXTRACELLULAR METALLOPROTEINASE MEP"/>
    <property type="match status" value="1"/>
</dbReference>
<organism evidence="14 16">
    <name type="scientific">Colwellia hornerae</name>
    <dbReference type="NCBI Taxonomy" id="89402"/>
    <lineage>
        <taxon>Bacteria</taxon>
        <taxon>Pseudomonadati</taxon>
        <taxon>Pseudomonadota</taxon>
        <taxon>Gammaproteobacteria</taxon>
        <taxon>Alteromonadales</taxon>
        <taxon>Colwelliaceae</taxon>
        <taxon>Colwellia</taxon>
    </lineage>
</organism>
<comment type="similarity">
    <text evidence="3">Belongs to the peptidase M36 family.</text>
</comment>
<keyword evidence="10" id="KW-0865">Zymogen</keyword>
<evidence type="ECO:0000256" key="4">
    <source>
        <dbReference type="ARBA" id="ARBA00022525"/>
    </source>
</evidence>
<protein>
    <submittedName>
        <fullName evidence="14">GlyGly-CTERM sorting domain-containing protein</fullName>
    </submittedName>
</protein>
<dbReference type="RefSeq" id="WP_146798793.1">
    <property type="nucleotide sequence ID" value="NZ_VOLP01000007.1"/>
</dbReference>
<evidence type="ECO:0000256" key="5">
    <source>
        <dbReference type="ARBA" id="ARBA00022670"/>
    </source>
</evidence>
<dbReference type="NCBIfam" id="TIGR03501">
    <property type="entry name" value="GlyGly_CTERM"/>
    <property type="match status" value="1"/>
</dbReference>
<dbReference type="Gene3D" id="1.10.390.10">
    <property type="entry name" value="Neutral Protease Domain 2"/>
    <property type="match status" value="1"/>
</dbReference>
<dbReference type="InterPro" id="IPR046450">
    <property type="entry name" value="PA_dom_sf"/>
</dbReference>
<evidence type="ECO:0000313" key="15">
    <source>
        <dbReference type="Proteomes" id="UP000321525"/>
    </source>
</evidence>
<keyword evidence="7" id="KW-0378">Hydrolase</keyword>
<dbReference type="Gene3D" id="3.50.30.30">
    <property type="match status" value="1"/>
</dbReference>
<evidence type="ECO:0000256" key="10">
    <source>
        <dbReference type="ARBA" id="ARBA00023145"/>
    </source>
</evidence>
<gene>
    <name evidence="13" type="ORF">ESZ26_05735</name>
    <name evidence="14" type="ORF">ESZ27_08305</name>
</gene>
<dbReference type="InterPro" id="IPR003137">
    <property type="entry name" value="PA_domain"/>
</dbReference>
<dbReference type="CDD" id="cd04818">
    <property type="entry name" value="PA_subtilisin_1"/>
    <property type="match status" value="1"/>
</dbReference>
<keyword evidence="4" id="KW-0964">Secreted</keyword>
<evidence type="ECO:0000256" key="1">
    <source>
        <dbReference type="ARBA" id="ARBA00001947"/>
    </source>
</evidence>
<evidence type="ECO:0000256" key="9">
    <source>
        <dbReference type="ARBA" id="ARBA00023049"/>
    </source>
</evidence>
<dbReference type="GO" id="GO:0005615">
    <property type="term" value="C:extracellular space"/>
    <property type="evidence" value="ECO:0007669"/>
    <property type="project" value="InterPro"/>
</dbReference>
<comment type="caution">
    <text evidence="14">The sequence shown here is derived from an EMBL/GenBank/DDBJ whole genome shotgun (WGS) entry which is preliminary data.</text>
</comment>
<keyword evidence="9" id="KW-0482">Metalloprotease</keyword>
<sequence length="1318" mass="141374">MKFNKSIIATFVGSALATTALGVVANDRMPTKNFPIEQVLGSKSGTKVAALNTQVATASGMQNQYDAELGKTTFQWAGKNIAAPDLGAISAENQLAFAADFYLNKLTGKSIKKSKISKPVLANVHDLGRGAKIAKYKQEIAGVEVFNREYNIMMDAKFGLVASSGYFADKTAPAAIKDMSSAFGDSALAVNSAFSDMGGDANSVKLAAKDASGKYQEFSVTNYATDKVIVGEPRTKKVFFEEKGQLVAAHYVEIETAAVDSVDSETFSYVISANTGKVLFKNNLTSHAADFNYRAYADENAKPWDSPHGNVMPAPQGADIYAYRTSEYLPAPLVTLSHGPISTMDPWLADDATVTMGNNVSAYVDVIAPNGLSNGDYMAEVTSTNTFDYEYDIAQKEYSVHNRKAAIVNLFYMNNYLHDDYYDHGFDEVSGNAQLSNFERGGEEDDALEVQVQDYSGFNNANMSTPADGRSPQMQMYLWDVSAPVNGVDQGVTVTTHADLGLLSRLGAPFFGPEAFEISGDLVRYVDATAPVNDGCEAPTNGAELMGKIAVIDRGACGFTVKVANAQAAGAVAVIIANNKEGNVVNGMGGTDATITIPSFMITQDEGTEIYALLAADETVSVDMFKKELPARFKGSAWDNGIVAHEWGHYISNRLVGNSNGLSSQQARAMGEGFGDFHALLLLTEEKDALMVGNETHGLPHSVTTYVDSYVLGIRPYPYSTNVEINPSSFGDVALYPDLVHSPGSVFSNMLWESYVGMINSESHTFAEANSLMKDYLLAGYKMMPIAPTFVEARDAILAAAFANDPADHKIILAAFAKRGMGLGAVAPSRFDTQFSGVVESDKTELSAFNVKGQVLNANYEGLTSGYCTSDNVLDKGETGTVSFVIENRGSVTYENITAQVEVVGDQDITFANDGMITFANLGVTGSSTSIPLEFTLNEVATTDSIELKVTFPELDKDVASEYSFRTTVNYDFADKELVGTSQSQDMNTISVFNDFKENVMIGGEQAVGTGELRAWGGGDNYLWLNNNGYPSDVAYETKEMLVGFEATDFQITWYQYYDLETNPANPETPDAPLDGWDGGVVEVSINGDEWIDVTEVGGQFVVAGYTGVIIENAESALAGRAAFTGTNQGFERVTFGQSLNGNQVKFRFRIASDTNTVADGWLIDDVTVDSITTSIFTDVVAGDSVACDNRAPIVTAVTDVERIVREGISLSMSVEATDPNGDALTYNWEQTSGPTVDLAGSDTAAVSFTSPNIESGSETLTFVANVSDGTVNVAQSFSVMVNDMPSLVPAKKKSSGGSTGLLAFLLLPLALLRRRKK</sequence>
<evidence type="ECO:0000313" key="14">
    <source>
        <dbReference type="EMBL" id="TWX67714.1"/>
    </source>
</evidence>
<keyword evidence="15" id="KW-1185">Reference proteome</keyword>
<dbReference type="Pfam" id="PF02128">
    <property type="entry name" value="Peptidase_M36"/>
    <property type="match status" value="1"/>
</dbReference>
<dbReference type="GO" id="GO:0006508">
    <property type="term" value="P:proteolysis"/>
    <property type="evidence" value="ECO:0007669"/>
    <property type="project" value="UniProtKB-KW"/>
</dbReference>
<proteinExistence type="inferred from homology"/>
<comment type="cofactor">
    <cofactor evidence="1">
        <name>Zn(2+)</name>
        <dbReference type="ChEBI" id="CHEBI:29105"/>
    </cofactor>
</comment>
<evidence type="ECO:0000256" key="2">
    <source>
        <dbReference type="ARBA" id="ARBA00004613"/>
    </source>
</evidence>
<keyword evidence="8" id="KW-0862">Zinc</keyword>
<dbReference type="Pfam" id="PF02225">
    <property type="entry name" value="PA"/>
    <property type="match status" value="1"/>
</dbReference>
<feature type="chain" id="PRO_5022800715" evidence="11">
    <location>
        <begin position="26"/>
        <end position="1318"/>
    </location>
</feature>
<evidence type="ECO:0000256" key="8">
    <source>
        <dbReference type="ARBA" id="ARBA00022833"/>
    </source>
</evidence>
<dbReference type="OrthoDB" id="614750at2"/>
<dbReference type="GO" id="GO:0008270">
    <property type="term" value="F:zinc ion binding"/>
    <property type="evidence" value="ECO:0007669"/>
    <property type="project" value="InterPro"/>
</dbReference>
<evidence type="ECO:0000256" key="11">
    <source>
        <dbReference type="SAM" id="SignalP"/>
    </source>
</evidence>
<dbReference type="InterPro" id="IPR001842">
    <property type="entry name" value="Peptidase_M36"/>
</dbReference>
<accession>A0A5C6QFA5</accession>
<comment type="subcellular location">
    <subcellularLocation>
        <location evidence="2">Secreted</location>
    </subcellularLocation>
</comment>
<dbReference type="SUPFAM" id="SSF55486">
    <property type="entry name" value="Metalloproteases ('zincins'), catalytic domain"/>
    <property type="match status" value="1"/>
</dbReference>
<dbReference type="Gene3D" id="2.60.40.3010">
    <property type="match status" value="1"/>
</dbReference>
<dbReference type="InterPro" id="IPR027268">
    <property type="entry name" value="Peptidase_M4/M1_CTD_sf"/>
</dbReference>
<dbReference type="GO" id="GO:0004222">
    <property type="term" value="F:metalloendopeptidase activity"/>
    <property type="evidence" value="ECO:0007669"/>
    <property type="project" value="InterPro"/>
</dbReference>
<dbReference type="Proteomes" id="UP000321917">
    <property type="component" value="Unassembled WGS sequence"/>
</dbReference>
<reference evidence="14 16" key="1">
    <citation type="submission" date="2019-07" db="EMBL/GenBank/DDBJ databases">
        <title>Genomes of sea-ice associated Colwellia species.</title>
        <authorList>
            <person name="Bowman J.P."/>
        </authorList>
    </citation>
    <scope>NUCLEOTIDE SEQUENCE [LARGE SCALE GENOMIC DNA]</scope>
    <source>
        <strain evidence="13 15">ACAM 607</strain>
        <strain evidence="14 16">IC036</strain>
    </source>
</reference>
<dbReference type="EMBL" id="VOLQ01000012">
    <property type="protein sequence ID" value="TWX67714.1"/>
    <property type="molecule type" value="Genomic_DNA"/>
</dbReference>
<dbReference type="InterPro" id="IPR050371">
    <property type="entry name" value="Fungal_virulence_M36"/>
</dbReference>
<evidence type="ECO:0000256" key="7">
    <source>
        <dbReference type="ARBA" id="ARBA00022801"/>
    </source>
</evidence>
<keyword evidence="5" id="KW-0645">Protease</keyword>
<dbReference type="Gene3D" id="2.60.120.260">
    <property type="entry name" value="Galactose-binding domain-like"/>
    <property type="match status" value="1"/>
</dbReference>
<dbReference type="PANTHER" id="PTHR33478:SF1">
    <property type="entry name" value="EXTRACELLULAR METALLOPROTEINASE MEP"/>
    <property type="match status" value="1"/>
</dbReference>
<keyword evidence="11" id="KW-0732">Signal</keyword>
<feature type="signal peptide" evidence="11">
    <location>
        <begin position="1"/>
        <end position="25"/>
    </location>
</feature>
<keyword evidence="6" id="KW-0479">Metal-binding</keyword>
<dbReference type="NCBIfam" id="NF038111">
    <property type="entry name" value="rhom_dep_M36"/>
    <property type="match status" value="1"/>
</dbReference>